<dbReference type="SUPFAM" id="SSF52540">
    <property type="entry name" value="P-loop containing nucleoside triphosphate hydrolases"/>
    <property type="match status" value="1"/>
</dbReference>
<evidence type="ECO:0000256" key="3">
    <source>
        <dbReference type="ARBA" id="ARBA00022741"/>
    </source>
</evidence>
<dbReference type="InterPro" id="IPR027417">
    <property type="entry name" value="P-loop_NTPase"/>
</dbReference>
<dbReference type="SMART" id="SM00382">
    <property type="entry name" value="AAA"/>
    <property type="match status" value="1"/>
</dbReference>
<proteinExistence type="inferred from homology"/>
<dbReference type="GO" id="GO:0016887">
    <property type="term" value="F:ATP hydrolysis activity"/>
    <property type="evidence" value="ECO:0007669"/>
    <property type="project" value="InterPro"/>
</dbReference>
<name>A0A846QCZ7_9BACT</name>
<keyword evidence="3" id="KW-0547">Nucleotide-binding</keyword>
<dbReference type="PANTHER" id="PTHR42734:SF5">
    <property type="entry name" value="IRON TRANSPORT SYSTEM ATP-BINDING PROTEIN HI_0361-RELATED"/>
    <property type="match status" value="1"/>
</dbReference>
<keyword evidence="7" id="KW-1185">Reference proteome</keyword>
<sequence length="264" mass="28945">MSAARHMDDAVIRMENASAAYGRHVAMRDVSIDIRRGDFLGVIGPNGAGKTTLLTVVNGLGQLVGGRVTALGCEVTPASAGELRRRIGYVAQQQDIDPLLPISVRESILVGCMGRVGLLRRIPRQARERTEELMALVGLDALADRPLGHLSGGERQRVAIARALLQEPEILLLDEPTAALDWQAQREILALIQSIHQRFALTSLIVTHDLNTIPDIANRIAFMKAGRLMWEGPADHAVDEQRLSVLYGTQIRVADFNGRRHVCY</sequence>
<dbReference type="RefSeq" id="WP_167939721.1">
    <property type="nucleotide sequence ID" value="NZ_JAATJA010000001.1"/>
</dbReference>
<accession>A0A846QCZ7</accession>
<organism evidence="6 7">
    <name type="scientific">Desulfobaculum xiamenense</name>
    <dbReference type="NCBI Taxonomy" id="995050"/>
    <lineage>
        <taxon>Bacteria</taxon>
        <taxon>Pseudomonadati</taxon>
        <taxon>Thermodesulfobacteriota</taxon>
        <taxon>Desulfovibrionia</taxon>
        <taxon>Desulfovibrionales</taxon>
        <taxon>Desulfovibrionaceae</taxon>
        <taxon>Desulfobaculum</taxon>
    </lineage>
</organism>
<reference evidence="6 7" key="1">
    <citation type="submission" date="2020-03" db="EMBL/GenBank/DDBJ databases">
        <title>Genomic Encyclopedia of Type Strains, Phase IV (KMG-IV): sequencing the most valuable type-strain genomes for metagenomic binning, comparative biology and taxonomic classification.</title>
        <authorList>
            <person name="Goeker M."/>
        </authorList>
    </citation>
    <scope>NUCLEOTIDE SEQUENCE [LARGE SCALE GENOMIC DNA]</scope>
    <source>
        <strain evidence="6 7">DSM 24233</strain>
    </source>
</reference>
<dbReference type="AlphaFoldDB" id="A0A846QCZ7"/>
<evidence type="ECO:0000313" key="6">
    <source>
        <dbReference type="EMBL" id="NJB66596.1"/>
    </source>
</evidence>
<evidence type="ECO:0000259" key="5">
    <source>
        <dbReference type="PROSITE" id="PS50893"/>
    </source>
</evidence>
<keyword evidence="2" id="KW-0813">Transport</keyword>
<comment type="caution">
    <text evidence="6">The sequence shown here is derived from an EMBL/GenBank/DDBJ whole genome shotgun (WGS) entry which is preliminary data.</text>
</comment>
<dbReference type="Pfam" id="PF00005">
    <property type="entry name" value="ABC_tran"/>
    <property type="match status" value="1"/>
</dbReference>
<dbReference type="InterPro" id="IPR003439">
    <property type="entry name" value="ABC_transporter-like_ATP-bd"/>
</dbReference>
<dbReference type="InterPro" id="IPR017871">
    <property type="entry name" value="ABC_transporter-like_CS"/>
</dbReference>
<dbReference type="CDD" id="cd03235">
    <property type="entry name" value="ABC_Metallic_Cations"/>
    <property type="match status" value="1"/>
</dbReference>
<feature type="domain" description="ABC transporter" evidence="5">
    <location>
        <begin position="12"/>
        <end position="250"/>
    </location>
</feature>
<dbReference type="EMBL" id="JAATJA010000001">
    <property type="protein sequence ID" value="NJB66596.1"/>
    <property type="molecule type" value="Genomic_DNA"/>
</dbReference>
<dbReference type="PROSITE" id="PS00211">
    <property type="entry name" value="ABC_TRANSPORTER_1"/>
    <property type="match status" value="1"/>
</dbReference>
<comment type="similarity">
    <text evidence="1">Belongs to the ABC transporter superfamily.</text>
</comment>
<evidence type="ECO:0000313" key="7">
    <source>
        <dbReference type="Proteomes" id="UP000580856"/>
    </source>
</evidence>
<dbReference type="Proteomes" id="UP000580856">
    <property type="component" value="Unassembled WGS sequence"/>
</dbReference>
<evidence type="ECO:0000256" key="2">
    <source>
        <dbReference type="ARBA" id="ARBA00022448"/>
    </source>
</evidence>
<evidence type="ECO:0000256" key="4">
    <source>
        <dbReference type="ARBA" id="ARBA00022840"/>
    </source>
</evidence>
<dbReference type="InterPro" id="IPR003593">
    <property type="entry name" value="AAA+_ATPase"/>
</dbReference>
<dbReference type="InterPro" id="IPR050153">
    <property type="entry name" value="Metal_Ion_Import_ABC"/>
</dbReference>
<evidence type="ECO:0000256" key="1">
    <source>
        <dbReference type="ARBA" id="ARBA00005417"/>
    </source>
</evidence>
<dbReference type="GO" id="GO:0005524">
    <property type="term" value="F:ATP binding"/>
    <property type="evidence" value="ECO:0007669"/>
    <property type="project" value="UniProtKB-KW"/>
</dbReference>
<dbReference type="PROSITE" id="PS50893">
    <property type="entry name" value="ABC_TRANSPORTER_2"/>
    <property type="match status" value="1"/>
</dbReference>
<gene>
    <name evidence="6" type="ORF">GGQ74_000236</name>
</gene>
<keyword evidence="4" id="KW-0067">ATP-binding</keyword>
<dbReference type="FunFam" id="3.40.50.300:FF:000134">
    <property type="entry name" value="Iron-enterobactin ABC transporter ATP-binding protein"/>
    <property type="match status" value="1"/>
</dbReference>
<dbReference type="Gene3D" id="3.40.50.300">
    <property type="entry name" value="P-loop containing nucleotide triphosphate hydrolases"/>
    <property type="match status" value="1"/>
</dbReference>
<protein>
    <submittedName>
        <fullName evidence="6">ABC-type Mn2+/Zn2+ transport system ATPase subunit</fullName>
    </submittedName>
</protein>
<dbReference type="PANTHER" id="PTHR42734">
    <property type="entry name" value="METAL TRANSPORT SYSTEM ATP-BINDING PROTEIN TM_0124-RELATED"/>
    <property type="match status" value="1"/>
</dbReference>